<dbReference type="Proteomes" id="UP000635071">
    <property type="component" value="Unassembled WGS sequence"/>
</dbReference>
<accession>A0A916ZHQ0</accession>
<reference evidence="2" key="1">
    <citation type="journal article" date="2014" name="Int. J. Syst. Evol. Microbiol.">
        <title>Complete genome sequence of Corynebacterium casei LMG S-19264T (=DSM 44701T), isolated from a smear-ripened cheese.</title>
        <authorList>
            <consortium name="US DOE Joint Genome Institute (JGI-PGF)"/>
            <person name="Walter F."/>
            <person name="Albersmeier A."/>
            <person name="Kalinowski J."/>
            <person name="Ruckert C."/>
        </authorList>
    </citation>
    <scope>NUCLEOTIDE SEQUENCE</scope>
    <source>
        <strain evidence="2">CGMCC 1.15519</strain>
    </source>
</reference>
<dbReference type="SUPFAM" id="SSF110069">
    <property type="entry name" value="ApaG-like"/>
    <property type="match status" value="1"/>
</dbReference>
<feature type="domain" description="ApaG" evidence="1">
    <location>
        <begin position="11"/>
        <end position="134"/>
    </location>
</feature>
<protein>
    <submittedName>
        <fullName evidence="2">Protein ApaG</fullName>
    </submittedName>
</protein>
<evidence type="ECO:0000259" key="1">
    <source>
        <dbReference type="PROSITE" id="PS51087"/>
    </source>
</evidence>
<dbReference type="PANTHER" id="PTHR47191">
    <property type="entry name" value="OS05G0170800 PROTEIN"/>
    <property type="match status" value="1"/>
</dbReference>
<proteinExistence type="predicted"/>
<dbReference type="AlphaFoldDB" id="A0A916ZHQ0"/>
<organism evidence="2 3">
    <name type="scientific">Sandarakinorhabdus glacialis</name>
    <dbReference type="NCBI Taxonomy" id="1614636"/>
    <lineage>
        <taxon>Bacteria</taxon>
        <taxon>Pseudomonadati</taxon>
        <taxon>Pseudomonadota</taxon>
        <taxon>Alphaproteobacteria</taxon>
        <taxon>Sphingomonadales</taxon>
        <taxon>Sphingosinicellaceae</taxon>
        <taxon>Sandarakinorhabdus</taxon>
    </lineage>
</organism>
<reference evidence="2" key="2">
    <citation type="submission" date="2020-09" db="EMBL/GenBank/DDBJ databases">
        <authorList>
            <person name="Sun Q."/>
            <person name="Zhou Y."/>
        </authorList>
    </citation>
    <scope>NUCLEOTIDE SEQUENCE</scope>
    <source>
        <strain evidence="2">CGMCC 1.15519</strain>
    </source>
</reference>
<dbReference type="Gene3D" id="2.60.40.1470">
    <property type="entry name" value="ApaG domain"/>
    <property type="match status" value="1"/>
</dbReference>
<dbReference type="InterPro" id="IPR036767">
    <property type="entry name" value="ApaG_sf"/>
</dbReference>
<dbReference type="PANTHER" id="PTHR47191:SF2">
    <property type="entry name" value="OS05G0170800 PROTEIN"/>
    <property type="match status" value="1"/>
</dbReference>
<dbReference type="InterPro" id="IPR050718">
    <property type="entry name" value="ApaG-like"/>
</dbReference>
<comment type="caution">
    <text evidence="2">The sequence shown here is derived from an EMBL/GenBank/DDBJ whole genome shotgun (WGS) entry which is preliminary data.</text>
</comment>
<keyword evidence="3" id="KW-1185">Reference proteome</keyword>
<gene>
    <name evidence="2" type="primary">apaG</name>
    <name evidence="2" type="ORF">GCM10011529_00910</name>
</gene>
<dbReference type="Pfam" id="PF04379">
    <property type="entry name" value="DUF525"/>
    <property type="match status" value="1"/>
</dbReference>
<name>A0A916ZHQ0_9SPHN</name>
<evidence type="ECO:0000313" key="2">
    <source>
        <dbReference type="EMBL" id="GGD98655.1"/>
    </source>
</evidence>
<evidence type="ECO:0000313" key="3">
    <source>
        <dbReference type="Proteomes" id="UP000635071"/>
    </source>
</evidence>
<dbReference type="EMBL" id="BMJM01000001">
    <property type="protein sequence ID" value="GGD98655.1"/>
    <property type="molecule type" value="Genomic_DNA"/>
</dbReference>
<dbReference type="RefSeq" id="WP_308785491.1">
    <property type="nucleotide sequence ID" value="NZ_BMJM01000001.1"/>
</dbReference>
<dbReference type="InterPro" id="IPR007474">
    <property type="entry name" value="ApaG_domain"/>
</dbReference>
<dbReference type="PROSITE" id="PS51087">
    <property type="entry name" value="APAG"/>
    <property type="match status" value="1"/>
</dbReference>
<sequence>MTAIDLIFPYSATSHGVTVRVAPRFLPDQSDESEPRFVWSYHVRVENHGGETVQLHDRFWRITDADGHVEIAEGPGVIGQTPVIEPGGAFDYVSGCPLATPSGTMEGHYGMSSDSGRFDAAIPAFALVHPTLKPSIN</sequence>
<dbReference type="NCBIfam" id="NF003967">
    <property type="entry name" value="PRK05461.1"/>
    <property type="match status" value="1"/>
</dbReference>